<name>A0A4U5MEH1_STECR</name>
<feature type="compositionally biased region" description="Low complexity" evidence="1">
    <location>
        <begin position="32"/>
        <end position="43"/>
    </location>
</feature>
<sequence>MPSLTFFLIKASPRHAGDSRSPGASEFTEFQAPSAHESPPAAELGLLPEDLPSESFEVEASTSSATLGQETTFDESETSSLQCEDVQELADPSKIYILTWKFFSYAEGNDVQNVKPQVIDCFGVYKDATSGASHVVRSEKAVIPTLNHLKISMVKMSKQMDWSEMFDPEINYEARIPARMSIFDVLMTHVPSGDFKEPHFRFNRWIWQIGGVPMKRMKLTS</sequence>
<reference evidence="2 3" key="2">
    <citation type="journal article" date="2019" name="G3 (Bethesda)">
        <title>Hybrid Assembly of the Genome of the Entomopathogenic Nematode Steinernema carpocapsae Identifies the X-Chromosome.</title>
        <authorList>
            <person name="Serra L."/>
            <person name="Macchietto M."/>
            <person name="Macias-Munoz A."/>
            <person name="McGill C.J."/>
            <person name="Rodriguez I.M."/>
            <person name="Rodriguez B."/>
            <person name="Murad R."/>
            <person name="Mortazavi A."/>
        </authorList>
    </citation>
    <scope>NUCLEOTIDE SEQUENCE [LARGE SCALE GENOMIC DNA]</scope>
    <source>
        <strain evidence="2 3">ALL</strain>
    </source>
</reference>
<evidence type="ECO:0000313" key="2">
    <source>
        <dbReference type="EMBL" id="TKR67283.1"/>
    </source>
</evidence>
<reference evidence="2 3" key="1">
    <citation type="journal article" date="2015" name="Genome Biol.">
        <title>Comparative genomics of Steinernema reveals deeply conserved gene regulatory networks.</title>
        <authorList>
            <person name="Dillman A.R."/>
            <person name="Macchietto M."/>
            <person name="Porter C.F."/>
            <person name="Rogers A."/>
            <person name="Williams B."/>
            <person name="Antoshechkin I."/>
            <person name="Lee M.M."/>
            <person name="Goodwin Z."/>
            <person name="Lu X."/>
            <person name="Lewis E.E."/>
            <person name="Goodrich-Blair H."/>
            <person name="Stock S.P."/>
            <person name="Adams B.J."/>
            <person name="Sternberg P.W."/>
            <person name="Mortazavi A."/>
        </authorList>
    </citation>
    <scope>NUCLEOTIDE SEQUENCE [LARGE SCALE GENOMIC DNA]</scope>
    <source>
        <strain evidence="2 3">ALL</strain>
    </source>
</reference>
<comment type="caution">
    <text evidence="2">The sequence shown here is derived from an EMBL/GenBank/DDBJ whole genome shotgun (WGS) entry which is preliminary data.</text>
</comment>
<feature type="compositionally biased region" description="Polar residues" evidence="1">
    <location>
        <begin position="60"/>
        <end position="71"/>
    </location>
</feature>
<evidence type="ECO:0000256" key="1">
    <source>
        <dbReference type="SAM" id="MobiDB-lite"/>
    </source>
</evidence>
<keyword evidence="3" id="KW-1185">Reference proteome</keyword>
<proteinExistence type="predicted"/>
<dbReference type="EMBL" id="AZBU02000008">
    <property type="protein sequence ID" value="TKR67283.1"/>
    <property type="molecule type" value="Genomic_DNA"/>
</dbReference>
<evidence type="ECO:0000313" key="3">
    <source>
        <dbReference type="Proteomes" id="UP000298663"/>
    </source>
</evidence>
<feature type="region of interest" description="Disordered" evidence="1">
    <location>
        <begin position="13"/>
        <end position="81"/>
    </location>
</feature>
<dbReference type="AlphaFoldDB" id="A0A4U5MEH1"/>
<protein>
    <submittedName>
        <fullName evidence="2">Uncharacterized protein</fullName>
    </submittedName>
</protein>
<dbReference type="Proteomes" id="UP000298663">
    <property type="component" value="Unassembled WGS sequence"/>
</dbReference>
<accession>A0A4U5MEH1</accession>
<gene>
    <name evidence="2" type="ORF">L596_023459</name>
</gene>
<organism evidence="2 3">
    <name type="scientific">Steinernema carpocapsae</name>
    <name type="common">Entomopathogenic nematode</name>
    <dbReference type="NCBI Taxonomy" id="34508"/>
    <lineage>
        <taxon>Eukaryota</taxon>
        <taxon>Metazoa</taxon>
        <taxon>Ecdysozoa</taxon>
        <taxon>Nematoda</taxon>
        <taxon>Chromadorea</taxon>
        <taxon>Rhabditida</taxon>
        <taxon>Tylenchina</taxon>
        <taxon>Panagrolaimomorpha</taxon>
        <taxon>Strongyloidoidea</taxon>
        <taxon>Steinernematidae</taxon>
        <taxon>Steinernema</taxon>
    </lineage>
</organism>